<comment type="caution">
    <text evidence="1">The sequence shown here is derived from an EMBL/GenBank/DDBJ whole genome shotgun (WGS) entry which is preliminary data.</text>
</comment>
<dbReference type="Proteomes" id="UP000075635">
    <property type="component" value="Unassembled WGS sequence"/>
</dbReference>
<evidence type="ECO:0000313" key="1">
    <source>
        <dbReference type="EMBL" id="KYF78671.1"/>
    </source>
</evidence>
<reference evidence="1 2" key="1">
    <citation type="submission" date="2014-02" db="EMBL/GenBank/DDBJ databases">
        <title>The small core and large imbalanced accessory genome model reveals a collaborative survival strategy of Sorangium cellulosum strains in nature.</title>
        <authorList>
            <person name="Han K."/>
            <person name="Peng R."/>
            <person name="Blom J."/>
            <person name="Li Y.-Z."/>
        </authorList>
    </citation>
    <scope>NUCLEOTIDE SEQUENCE [LARGE SCALE GENOMIC DNA]</scope>
    <source>
        <strain evidence="1 2">So0011-07</strain>
    </source>
</reference>
<protein>
    <recommendedName>
        <fullName evidence="3">STAS domain-containing protein</fullName>
    </recommendedName>
</protein>
<dbReference type="EMBL" id="JEMB01002756">
    <property type="protein sequence ID" value="KYF78671.1"/>
    <property type="molecule type" value="Genomic_DNA"/>
</dbReference>
<evidence type="ECO:0000313" key="2">
    <source>
        <dbReference type="Proteomes" id="UP000075635"/>
    </source>
</evidence>
<gene>
    <name evidence="1" type="ORF">BE17_44165</name>
</gene>
<evidence type="ECO:0008006" key="3">
    <source>
        <dbReference type="Google" id="ProtNLM"/>
    </source>
</evidence>
<dbReference type="AlphaFoldDB" id="A0A150RES1"/>
<organism evidence="1 2">
    <name type="scientific">Sorangium cellulosum</name>
    <name type="common">Polyangium cellulosum</name>
    <dbReference type="NCBI Taxonomy" id="56"/>
    <lineage>
        <taxon>Bacteria</taxon>
        <taxon>Pseudomonadati</taxon>
        <taxon>Myxococcota</taxon>
        <taxon>Polyangia</taxon>
        <taxon>Polyangiales</taxon>
        <taxon>Polyangiaceae</taxon>
        <taxon>Sorangium</taxon>
    </lineage>
</organism>
<accession>A0A150RES1</accession>
<name>A0A150RES1_SORCE</name>
<sequence>MPELLRNAHYVVTVDPVAQLARVTRSALPAESPAQFEERWMEVSRALDRTGRTGLSLLVDLRDAAGRNDPEFEAAMQRLKPIVMRGFRRVAILVRTTVGALQIHRHLREDGVERMIGSDEAQLLDYLSGAPRRAPPRRR</sequence>
<proteinExistence type="predicted"/>